<keyword evidence="1" id="KW-0472">Membrane</keyword>
<keyword evidence="3" id="KW-1185">Reference proteome</keyword>
<dbReference type="Proteomes" id="UP000035540">
    <property type="component" value="Chromosome"/>
</dbReference>
<evidence type="ECO:0000313" key="2">
    <source>
        <dbReference type="EMBL" id="AKK07836.1"/>
    </source>
</evidence>
<dbReference type="OrthoDB" id="4430209at2"/>
<dbReference type="AlphaFoldDB" id="A0A0G3H352"/>
<gene>
    <name evidence="2" type="ORF">CTEST_01905</name>
</gene>
<keyword evidence="1" id="KW-1133">Transmembrane helix</keyword>
<reference evidence="2 3" key="1">
    <citation type="journal article" date="2015" name="Genome Announc.">
        <title>Complete Genome Sequence of the Type Strain Corynebacterium testudinoris DSM 44614, Recovered from Necrotic Lesions in the Mouth of a Tortoise.</title>
        <authorList>
            <person name="Ruckert C."/>
            <person name="Kriete M."/>
            <person name="Jaenicke S."/>
            <person name="Winkler A."/>
            <person name="Tauch A."/>
        </authorList>
    </citation>
    <scope>NUCLEOTIDE SEQUENCE [LARGE SCALE GENOMIC DNA]</scope>
    <source>
        <strain evidence="2 3">DSM 44614</strain>
    </source>
</reference>
<organism evidence="2 3">
    <name type="scientific">Corynebacterium testudinoris</name>
    <dbReference type="NCBI Taxonomy" id="136857"/>
    <lineage>
        <taxon>Bacteria</taxon>
        <taxon>Bacillati</taxon>
        <taxon>Actinomycetota</taxon>
        <taxon>Actinomycetes</taxon>
        <taxon>Mycobacteriales</taxon>
        <taxon>Corynebacteriaceae</taxon>
        <taxon>Corynebacterium</taxon>
    </lineage>
</organism>
<accession>A0A0G3H352</accession>
<feature type="transmembrane region" description="Helical" evidence="1">
    <location>
        <begin position="16"/>
        <end position="38"/>
    </location>
</feature>
<dbReference type="KEGG" id="cted:CTEST_01905"/>
<dbReference type="PATRIC" id="fig|136857.5.peg.372"/>
<feature type="transmembrane region" description="Helical" evidence="1">
    <location>
        <begin position="75"/>
        <end position="96"/>
    </location>
</feature>
<evidence type="ECO:0000313" key="3">
    <source>
        <dbReference type="Proteomes" id="UP000035540"/>
    </source>
</evidence>
<reference evidence="3" key="2">
    <citation type="submission" date="2015-05" db="EMBL/GenBank/DDBJ databases">
        <title>Complete genome sequence of Corynebacterium testudinoris DSM 44614, recovered from necrotic lesions in the mouth of a tortoise.</title>
        <authorList>
            <person name="Ruckert C."/>
            <person name="Albersmeier A."/>
            <person name="Winkler A."/>
            <person name="Tauch A."/>
        </authorList>
    </citation>
    <scope>NUCLEOTIDE SEQUENCE [LARGE SCALE GENOMIC DNA]</scope>
    <source>
        <strain evidence="3">DSM 44614</strain>
    </source>
</reference>
<sequence length="99" mass="10557">MVDKNGVGPSDPISKIFGLNLPLPELCAFLIGVAMYIFGAEGVPGVGRVAFFLAVGGMTGPIMGLPLLLVPIKVFWFDVAYIIVGFSVFFYTMSFMDGS</sequence>
<protein>
    <submittedName>
        <fullName evidence="2">Uncharacterized protein</fullName>
    </submittedName>
</protein>
<evidence type="ECO:0000256" key="1">
    <source>
        <dbReference type="SAM" id="Phobius"/>
    </source>
</evidence>
<feature type="transmembrane region" description="Helical" evidence="1">
    <location>
        <begin position="50"/>
        <end position="69"/>
    </location>
</feature>
<keyword evidence="1" id="KW-0812">Transmembrane</keyword>
<proteinExistence type="predicted"/>
<dbReference type="EMBL" id="CP011545">
    <property type="protein sequence ID" value="AKK07836.1"/>
    <property type="molecule type" value="Genomic_DNA"/>
</dbReference>
<name>A0A0G3H352_9CORY</name>
<dbReference type="RefSeq" id="WP_047252292.1">
    <property type="nucleotide sequence ID" value="NZ_CP011545.1"/>
</dbReference>